<dbReference type="STRING" id="655863.F0XDH4"/>
<dbReference type="GeneID" id="25973986"/>
<dbReference type="InParanoid" id="F0XDH4"/>
<protein>
    <recommendedName>
        <fullName evidence="4">F-box domain-containing protein</fullName>
    </recommendedName>
</protein>
<feature type="region of interest" description="Disordered" evidence="1">
    <location>
        <begin position="1"/>
        <end position="37"/>
    </location>
</feature>
<reference evidence="2 3" key="1">
    <citation type="journal article" date="2011" name="Proc. Natl. Acad. Sci. U.S.A.">
        <title>Genome and transcriptome analyses of the mountain pine beetle-fungal symbiont Grosmannia clavigera, a lodgepole pine pathogen.</title>
        <authorList>
            <person name="DiGuistini S."/>
            <person name="Wang Y."/>
            <person name="Liao N.Y."/>
            <person name="Taylor G."/>
            <person name="Tanguay P."/>
            <person name="Feau N."/>
            <person name="Henrissat B."/>
            <person name="Chan S.K."/>
            <person name="Hesse-Orce U."/>
            <person name="Alamouti S.M."/>
            <person name="Tsui C.K.M."/>
            <person name="Docking R.T."/>
            <person name="Levasseur A."/>
            <person name="Haridas S."/>
            <person name="Robertson G."/>
            <person name="Birol I."/>
            <person name="Holt R.A."/>
            <person name="Marra M.A."/>
            <person name="Hamelin R.C."/>
            <person name="Hirst M."/>
            <person name="Jones S.J.M."/>
            <person name="Bohlmann J."/>
            <person name="Breuil C."/>
        </authorList>
    </citation>
    <scope>NUCLEOTIDE SEQUENCE [LARGE SCALE GENOMIC DNA]</scope>
    <source>
        <strain evidence="3">kw1407 / UAMH 11150</strain>
    </source>
</reference>
<dbReference type="HOGENOM" id="CLU_973503_0_0_1"/>
<evidence type="ECO:0000256" key="1">
    <source>
        <dbReference type="SAM" id="MobiDB-lite"/>
    </source>
</evidence>
<sequence>MHHHKRNSTLHQVVSPQRPPSAPTPTAGYTQNPSTSIEQATPISSKLVCVAMDHHGHPPLHLPSPPQMPGHYHWLLHLPPAFWAHMNLYLDYHDILNLSMLSSQFRAVQVEKYLPWTARHAAVARCDREAAALVARRHGSQYCACYICFRMKPVDEFQRPSDAYTFARVIQRDAYTGRRIFEPVGEPLPGEVGNIVQPPSMPSSPAGMGMGMGIGLGIGIGMMGIGPSGSDLTRPVPGHMPVLQIHTSRGPVAIVSRSGWTPQAPGAEVGQIESLRRYCIDCALETRLLVPADVTTTQDNQRLWVCRCREAWPETVRRCDSCQMNQVFRD</sequence>
<name>F0XDH4_GROCL</name>
<dbReference type="EMBL" id="GL629765">
    <property type="protein sequence ID" value="EFX04212.1"/>
    <property type="molecule type" value="Genomic_DNA"/>
</dbReference>
<dbReference type="Proteomes" id="UP000007796">
    <property type="component" value="Unassembled WGS sequence"/>
</dbReference>
<keyword evidence="3" id="KW-1185">Reference proteome</keyword>
<gene>
    <name evidence="2" type="ORF">CMQ_1140</name>
</gene>
<evidence type="ECO:0008006" key="4">
    <source>
        <dbReference type="Google" id="ProtNLM"/>
    </source>
</evidence>
<evidence type="ECO:0000313" key="2">
    <source>
        <dbReference type="EMBL" id="EFX04212.1"/>
    </source>
</evidence>
<dbReference type="RefSeq" id="XP_014173694.1">
    <property type="nucleotide sequence ID" value="XM_014318219.1"/>
</dbReference>
<proteinExistence type="predicted"/>
<evidence type="ECO:0000313" key="3">
    <source>
        <dbReference type="Proteomes" id="UP000007796"/>
    </source>
</evidence>
<feature type="compositionally biased region" description="Polar residues" evidence="1">
    <location>
        <begin position="27"/>
        <end position="37"/>
    </location>
</feature>
<dbReference type="OrthoDB" id="5232052at2759"/>
<accession>F0XDH4</accession>
<dbReference type="eggNOG" id="ENOG502RNMG">
    <property type="taxonomic scope" value="Eukaryota"/>
</dbReference>
<dbReference type="AlphaFoldDB" id="F0XDH4"/>
<organism evidence="3">
    <name type="scientific">Grosmannia clavigera (strain kw1407 / UAMH 11150)</name>
    <name type="common">Blue stain fungus</name>
    <name type="synonym">Graphiocladiella clavigera</name>
    <dbReference type="NCBI Taxonomy" id="655863"/>
    <lineage>
        <taxon>Eukaryota</taxon>
        <taxon>Fungi</taxon>
        <taxon>Dikarya</taxon>
        <taxon>Ascomycota</taxon>
        <taxon>Pezizomycotina</taxon>
        <taxon>Sordariomycetes</taxon>
        <taxon>Sordariomycetidae</taxon>
        <taxon>Ophiostomatales</taxon>
        <taxon>Ophiostomataceae</taxon>
        <taxon>Leptographium</taxon>
    </lineage>
</organism>